<dbReference type="SUPFAM" id="SSF54403">
    <property type="entry name" value="Cystatin/monellin"/>
    <property type="match status" value="1"/>
</dbReference>
<accession>A0A813UVW2</accession>
<gene>
    <name evidence="7" type="ORF">OXX778_LOCUS8068</name>
</gene>
<keyword evidence="5" id="KW-0789">Thiol protease inhibitor</keyword>
<proteinExistence type="inferred from homology"/>
<evidence type="ECO:0000313" key="8">
    <source>
        <dbReference type="Proteomes" id="UP000663879"/>
    </source>
</evidence>
<dbReference type="PRINTS" id="PR00295">
    <property type="entry name" value="STEFINA"/>
</dbReference>
<dbReference type="GO" id="GO:0004869">
    <property type="term" value="F:cysteine-type endopeptidase inhibitor activity"/>
    <property type="evidence" value="ECO:0007669"/>
    <property type="project" value="UniProtKB-KW"/>
</dbReference>
<evidence type="ECO:0000256" key="3">
    <source>
        <dbReference type="ARBA" id="ARBA00022490"/>
    </source>
</evidence>
<evidence type="ECO:0000256" key="5">
    <source>
        <dbReference type="ARBA" id="ARBA00022704"/>
    </source>
</evidence>
<evidence type="ECO:0000256" key="1">
    <source>
        <dbReference type="ARBA" id="ARBA00004496"/>
    </source>
</evidence>
<evidence type="ECO:0000256" key="2">
    <source>
        <dbReference type="ARBA" id="ARBA00009403"/>
    </source>
</evidence>
<sequence length="116" mass="13649">MFSNLHEELEANDLVQEIVDNLRAEIEHKLNMNFQIYRAISYKTQTVRGTNYFIKLKISGFSNNSNDSNQLASNNQPVKFIHIRVWRDLPVNNFKLTLYPEIQLNKLASDPIDYFE</sequence>
<keyword evidence="3" id="KW-0963">Cytoplasm</keyword>
<dbReference type="CDD" id="cd00042">
    <property type="entry name" value="CY"/>
    <property type="match status" value="1"/>
</dbReference>
<organism evidence="7 8">
    <name type="scientific">Brachionus calyciflorus</name>
    <dbReference type="NCBI Taxonomy" id="104777"/>
    <lineage>
        <taxon>Eukaryota</taxon>
        <taxon>Metazoa</taxon>
        <taxon>Spiralia</taxon>
        <taxon>Gnathifera</taxon>
        <taxon>Rotifera</taxon>
        <taxon>Eurotatoria</taxon>
        <taxon>Monogononta</taxon>
        <taxon>Pseudotrocha</taxon>
        <taxon>Ploima</taxon>
        <taxon>Brachionidae</taxon>
        <taxon>Brachionus</taxon>
    </lineage>
</organism>
<dbReference type="InterPro" id="IPR000010">
    <property type="entry name" value="Cystatin_dom"/>
</dbReference>
<protein>
    <recommendedName>
        <fullName evidence="6">Cystatin domain-containing protein</fullName>
    </recommendedName>
</protein>
<dbReference type="PANTHER" id="PTHR11414">
    <property type="entry name" value="CYSTATIN FAMILY MEMBER"/>
    <property type="match status" value="1"/>
</dbReference>
<keyword evidence="4" id="KW-0646">Protease inhibitor</keyword>
<reference evidence="7" key="1">
    <citation type="submission" date="2021-02" db="EMBL/GenBank/DDBJ databases">
        <authorList>
            <person name="Nowell W R."/>
        </authorList>
    </citation>
    <scope>NUCLEOTIDE SEQUENCE</scope>
    <source>
        <strain evidence="7">Ploen Becks lab</strain>
    </source>
</reference>
<feature type="domain" description="Cystatin" evidence="6">
    <location>
        <begin position="13"/>
        <end position="76"/>
    </location>
</feature>
<dbReference type="InterPro" id="IPR046350">
    <property type="entry name" value="Cystatin_sf"/>
</dbReference>
<evidence type="ECO:0000256" key="4">
    <source>
        <dbReference type="ARBA" id="ARBA00022690"/>
    </source>
</evidence>
<evidence type="ECO:0000259" key="6">
    <source>
        <dbReference type="Pfam" id="PF00031"/>
    </source>
</evidence>
<dbReference type="InterPro" id="IPR001713">
    <property type="entry name" value="Prot_inh_stefin"/>
</dbReference>
<dbReference type="EMBL" id="CAJNOC010001080">
    <property type="protein sequence ID" value="CAF0833072.1"/>
    <property type="molecule type" value="Genomic_DNA"/>
</dbReference>
<dbReference type="Pfam" id="PF00031">
    <property type="entry name" value="Cystatin"/>
    <property type="match status" value="1"/>
</dbReference>
<comment type="similarity">
    <text evidence="2">Belongs to the cystatin family.</text>
</comment>
<name>A0A813UVW2_9BILA</name>
<dbReference type="Proteomes" id="UP000663879">
    <property type="component" value="Unassembled WGS sequence"/>
</dbReference>
<evidence type="ECO:0000313" key="7">
    <source>
        <dbReference type="EMBL" id="CAF0833072.1"/>
    </source>
</evidence>
<comment type="subcellular location">
    <subcellularLocation>
        <location evidence="1">Cytoplasm</location>
    </subcellularLocation>
</comment>
<dbReference type="OrthoDB" id="2429551at2759"/>
<dbReference type="Gene3D" id="3.10.450.10">
    <property type="match status" value="1"/>
</dbReference>
<dbReference type="PANTHER" id="PTHR11414:SF21">
    <property type="entry name" value="CYSTATIN 14A, TANDEM DUPLICATE 1-RELATED"/>
    <property type="match status" value="1"/>
</dbReference>
<dbReference type="GO" id="GO:0005829">
    <property type="term" value="C:cytosol"/>
    <property type="evidence" value="ECO:0007669"/>
    <property type="project" value="TreeGrafter"/>
</dbReference>
<comment type="caution">
    <text evidence="7">The sequence shown here is derived from an EMBL/GenBank/DDBJ whole genome shotgun (WGS) entry which is preliminary data.</text>
</comment>
<dbReference type="AlphaFoldDB" id="A0A813UVW2"/>
<keyword evidence="8" id="KW-1185">Reference proteome</keyword>